<name>A0A098DN93_GIBZE</name>
<gene>
    <name evidence="1" type="ORF">FGRAMPH1_01T15253</name>
</gene>
<evidence type="ECO:0000313" key="1">
    <source>
        <dbReference type="EMBL" id="CEF79426.1"/>
    </source>
</evidence>
<reference evidence="1 3" key="3">
    <citation type="journal article" date="2015" name="BMC Genomics">
        <title>The completed genome sequence of the pathogenic ascomycete fungus Fusarium graminearum.</title>
        <authorList>
            <person name="King R."/>
            <person name="Urban M."/>
            <person name="Hammond-Kosack M.C."/>
            <person name="Hassani-Pak K."/>
            <person name="Hammond-Kosack K.E."/>
        </authorList>
    </citation>
    <scope>NUCLEOTIDE SEQUENCE [LARGE SCALE GENOMIC DNA]</scope>
    <source>
        <strain evidence="3">ATCC MYA-4620 / CBS 123657 / FGSC 9075 / NRRL 31084 / PH-1</strain>
        <strain evidence="1">PH-1</strain>
    </source>
</reference>
<dbReference type="AlphaFoldDB" id="A0A098DN93"/>
<evidence type="ECO:0000313" key="2">
    <source>
        <dbReference type="EnsemblFungi" id="CEF79426"/>
    </source>
</evidence>
<organism evidence="1 3">
    <name type="scientific">Gibberella zeae (strain ATCC MYA-4620 / CBS 123657 / FGSC 9075 / NRRL 31084 / PH-1)</name>
    <name type="common">Wheat head blight fungus</name>
    <name type="synonym">Fusarium graminearum</name>
    <dbReference type="NCBI Taxonomy" id="229533"/>
    <lineage>
        <taxon>Eukaryota</taxon>
        <taxon>Fungi</taxon>
        <taxon>Dikarya</taxon>
        <taxon>Ascomycota</taxon>
        <taxon>Pezizomycotina</taxon>
        <taxon>Sordariomycetes</taxon>
        <taxon>Hypocreomycetidae</taxon>
        <taxon>Hypocreales</taxon>
        <taxon>Nectriaceae</taxon>
        <taxon>Fusarium</taxon>
    </lineage>
</organism>
<accession>A0A0E0S7F1</accession>
<dbReference type="VEuPathDB" id="FungiDB:FGRAMPH1_01G15253"/>
<evidence type="ECO:0000313" key="3">
    <source>
        <dbReference type="Proteomes" id="UP000070720"/>
    </source>
</evidence>
<reference evidence="2 3" key="1">
    <citation type="journal article" date="2007" name="Science">
        <title>The Fusarium graminearum genome reveals a link between localized polymorphism and pathogen specialization.</title>
        <authorList>
            <person name="Cuomo C.A."/>
            <person name="Gueldener U."/>
            <person name="Xu J.-R."/>
            <person name="Trail F."/>
            <person name="Turgeon B.G."/>
            <person name="Di Pietro A."/>
            <person name="Walton J.D."/>
            <person name="Ma L.-J."/>
            <person name="Baker S.E."/>
            <person name="Rep M."/>
            <person name="Adam G."/>
            <person name="Antoniw J."/>
            <person name="Baldwin T."/>
            <person name="Calvo S.E."/>
            <person name="Chang Y.-L."/>
            <person name="DeCaprio D."/>
            <person name="Gale L.R."/>
            <person name="Gnerre S."/>
            <person name="Goswami R.S."/>
            <person name="Hammond-Kosack K."/>
            <person name="Harris L.J."/>
            <person name="Hilburn K."/>
            <person name="Kennell J.C."/>
            <person name="Kroken S."/>
            <person name="Magnuson J.K."/>
            <person name="Mannhaupt G."/>
            <person name="Mauceli E.W."/>
            <person name="Mewes H.-W."/>
            <person name="Mitterbauer R."/>
            <person name="Muehlbauer G."/>
            <person name="Muensterkoetter M."/>
            <person name="Nelson D."/>
            <person name="O'Donnell K."/>
            <person name="Ouellet T."/>
            <person name="Qi W."/>
            <person name="Quesneville H."/>
            <person name="Roncero M.I.G."/>
            <person name="Seong K.-Y."/>
            <person name="Tetko I.V."/>
            <person name="Urban M."/>
            <person name="Waalwijk C."/>
            <person name="Ward T.J."/>
            <person name="Yao J."/>
            <person name="Birren B.W."/>
            <person name="Kistler H.C."/>
        </authorList>
    </citation>
    <scope>NUCLEOTIDE SEQUENCE [LARGE SCALE GENOMIC DNA]</scope>
    <source>
        <strain evidence="3">ATCC MYA-4620 / CBS 123657 / FGSC 9075 / NRRL 31084 / PH-1</strain>
        <strain evidence="2">PH-1 / ATCC MYA-4620 / FGSC 9075 / NRRL 31084</strain>
    </source>
</reference>
<reference evidence="2" key="4">
    <citation type="submission" date="2017-01" db="UniProtKB">
        <authorList>
            <consortium name="EnsemblFungi"/>
        </authorList>
    </citation>
    <scope>IDENTIFICATION</scope>
    <source>
        <strain evidence="2">PH-1 / ATCC MYA-4620 / FGSC 9075 / NRRL 31084</strain>
    </source>
</reference>
<accession>A0A098DN93</accession>
<protein>
    <submittedName>
        <fullName evidence="1">Chromosome 2, complete genome</fullName>
    </submittedName>
</protein>
<sequence length="76" mass="8568">MSIIDPAGWSYCSITFSIASKSLVGSFTPTSTLRDRSLPARHNMYIYKHAAPQSRDSPRHWNDLAKVRFAPITSKQ</sequence>
<proteinExistence type="predicted"/>
<dbReference type="EMBL" id="HG970333">
    <property type="protein sequence ID" value="CEF79426.1"/>
    <property type="molecule type" value="Genomic_DNA"/>
</dbReference>
<dbReference type="InParanoid" id="A0A098DN93"/>
<dbReference type="EnsemblFungi" id="CEF79426">
    <property type="protein sequence ID" value="CEF79426"/>
    <property type="gene ID" value="FGRRES_20207"/>
</dbReference>
<keyword evidence="3" id="KW-1185">Reference proteome</keyword>
<dbReference type="Proteomes" id="UP000070720">
    <property type="component" value="Chromosome 2"/>
</dbReference>
<reference evidence="2 3" key="2">
    <citation type="journal article" date="2010" name="Nature">
        <title>Comparative genomics reveals mobile pathogenicity chromosomes in Fusarium.</title>
        <authorList>
            <person name="Ma L.J."/>
            <person name="van der Does H.C."/>
            <person name="Borkovich K.A."/>
            <person name="Coleman J.J."/>
            <person name="Daboussi M.J."/>
            <person name="Di Pietro A."/>
            <person name="Dufresne M."/>
            <person name="Freitag M."/>
            <person name="Grabherr M."/>
            <person name="Henrissat B."/>
            <person name="Houterman P.M."/>
            <person name="Kang S."/>
            <person name="Shim W.B."/>
            <person name="Woloshuk C."/>
            <person name="Xie X."/>
            <person name="Xu J.R."/>
            <person name="Antoniw J."/>
            <person name="Baker S.E."/>
            <person name="Bluhm B.H."/>
            <person name="Breakspear A."/>
            <person name="Brown D.W."/>
            <person name="Butchko R.A."/>
            <person name="Chapman S."/>
            <person name="Coulson R."/>
            <person name="Coutinho P.M."/>
            <person name="Danchin E.G."/>
            <person name="Diener A."/>
            <person name="Gale L.R."/>
            <person name="Gardiner D.M."/>
            <person name="Goff S."/>
            <person name="Hammond-Kosack K.E."/>
            <person name="Hilburn K."/>
            <person name="Hua-Van A."/>
            <person name="Jonkers W."/>
            <person name="Kazan K."/>
            <person name="Kodira C.D."/>
            <person name="Koehrsen M."/>
            <person name="Kumar L."/>
            <person name="Lee Y.H."/>
            <person name="Li L."/>
            <person name="Manners J.M."/>
            <person name="Miranda-Saavedra D."/>
            <person name="Mukherjee M."/>
            <person name="Park G."/>
            <person name="Park J."/>
            <person name="Park S.Y."/>
            <person name="Proctor R.H."/>
            <person name="Regev A."/>
            <person name="Ruiz-Roldan M.C."/>
            <person name="Sain D."/>
            <person name="Sakthikumar S."/>
            <person name="Sykes S."/>
            <person name="Schwartz D.C."/>
            <person name="Turgeon B.G."/>
            <person name="Wapinski I."/>
            <person name="Yoder O."/>
            <person name="Young S."/>
            <person name="Zeng Q."/>
            <person name="Zhou S."/>
            <person name="Galagan J."/>
            <person name="Cuomo C.A."/>
            <person name="Kistler H.C."/>
            <person name="Rep M."/>
        </authorList>
    </citation>
    <scope>GENOME REANNOTATION</scope>
    <source>
        <strain evidence="3">ATCC MYA-4620 / CBS 123657 / FGSC 9075 / NRRL 31084 / PH-1</strain>
        <strain evidence="2">PH-1 / ATCC MYA-4620 / FGSC 9075 / NRRL 31084</strain>
    </source>
</reference>